<evidence type="ECO:0000313" key="1">
    <source>
        <dbReference type="EMBL" id="KKB64364.1"/>
    </source>
</evidence>
<dbReference type="Pfam" id="PF08895">
    <property type="entry name" value="DUF1840"/>
    <property type="match status" value="1"/>
</dbReference>
<evidence type="ECO:0008006" key="3">
    <source>
        <dbReference type="Google" id="ProtNLM"/>
    </source>
</evidence>
<dbReference type="EMBL" id="LAQU01000004">
    <property type="protein sequence ID" value="KKB64364.1"/>
    <property type="molecule type" value="Genomic_DNA"/>
</dbReference>
<dbReference type="OrthoDB" id="5296629at2"/>
<name>A0A0F5K3A1_9BURK</name>
<proteinExistence type="predicted"/>
<reference evidence="1 2" key="1">
    <citation type="submission" date="2015-03" db="EMBL/GenBank/DDBJ databases">
        <title>Draft Genome Sequence of Burkholderia andropogonis type strain ICMP2807, isolated from Sorghum bicolor.</title>
        <authorList>
            <person name="Lopes-Santos L."/>
            <person name="Castro D.B."/>
            <person name="Ottoboni L.M."/>
            <person name="Park D."/>
            <person name="Weirc B.S."/>
            <person name="Destefano S.A."/>
        </authorList>
    </citation>
    <scope>NUCLEOTIDE SEQUENCE [LARGE SCALE GENOMIC DNA]</scope>
    <source>
        <strain evidence="1 2">ICMP2807</strain>
    </source>
</reference>
<gene>
    <name evidence="1" type="ORF">WM40_05345</name>
</gene>
<dbReference type="RefSeq" id="WP_024905153.1">
    <property type="nucleotide sequence ID" value="NZ_CADFGU010000008.1"/>
</dbReference>
<accession>A0A0F5K3A1</accession>
<comment type="caution">
    <text evidence="1">The sequence shown here is derived from an EMBL/GenBank/DDBJ whole genome shotgun (WGS) entry which is preliminary data.</text>
</comment>
<keyword evidence="2" id="KW-1185">Reference proteome</keyword>
<dbReference type="PATRIC" id="fig|28092.6.peg.1272"/>
<dbReference type="STRING" id="28092.WM40_05345"/>
<dbReference type="AlphaFoldDB" id="A0A0F5K3A1"/>
<evidence type="ECO:0000313" key="2">
    <source>
        <dbReference type="Proteomes" id="UP000033618"/>
    </source>
</evidence>
<organism evidence="1 2">
    <name type="scientific">Robbsia andropogonis</name>
    <dbReference type="NCBI Taxonomy" id="28092"/>
    <lineage>
        <taxon>Bacteria</taxon>
        <taxon>Pseudomonadati</taxon>
        <taxon>Pseudomonadota</taxon>
        <taxon>Betaproteobacteria</taxon>
        <taxon>Burkholderiales</taxon>
        <taxon>Burkholderiaceae</taxon>
        <taxon>Robbsia</taxon>
    </lineage>
</organism>
<protein>
    <recommendedName>
        <fullName evidence="3">DUF1840 domain-containing protein</fullName>
    </recommendedName>
</protein>
<dbReference type="Proteomes" id="UP000033618">
    <property type="component" value="Unassembled WGS sequence"/>
</dbReference>
<dbReference type="InterPro" id="IPR014991">
    <property type="entry name" value="DUF1840"/>
</dbReference>
<sequence>MLIAFKSPAAPELLMTEDLAHYLVGLLGKTLGVRGVIHHDEMSSAISRLESAIAVDKAKHAAHESHYATASGDPLHHDAVHLAQRAFPLLDMMRLAHKKNADVLWGV</sequence>